<reference evidence="8 9" key="1">
    <citation type="journal article" date="2018" name="Sci. Rep.">
        <title>Genomic signatures of local adaptation to the degree of environmental predictability in rotifers.</title>
        <authorList>
            <person name="Franch-Gras L."/>
            <person name="Hahn C."/>
            <person name="Garcia-Roger E.M."/>
            <person name="Carmona M.J."/>
            <person name="Serra M."/>
            <person name="Gomez A."/>
        </authorList>
    </citation>
    <scope>NUCLEOTIDE SEQUENCE [LARGE SCALE GENOMIC DNA]</scope>
    <source>
        <strain evidence="8">HYR1</strain>
    </source>
</reference>
<accession>A0A3M7RP04</accession>
<evidence type="ECO:0000256" key="5">
    <source>
        <dbReference type="PROSITE-ProRule" id="PRU00266"/>
    </source>
</evidence>
<sequence length="134" mass="15372">IILYQFWHDPKSRLQQCCLSIRDVDEAKPSLPIYKLIEEKGPPNHKQYRVAVYFNRRRIGEGTGKSIHDAEIEAAKHALKTKKDMFPILDKYIAAEIKKSKYIVDFENDEAAGAHKKSKRKSGKSKKAKTSEAN</sequence>
<comment type="caution">
    <text evidence="8">The sequence shown here is derived from an EMBL/GenBank/DDBJ whole genome shotgun (WGS) entry which is preliminary data.</text>
</comment>
<dbReference type="SMART" id="SM00358">
    <property type="entry name" value="DSRM"/>
    <property type="match status" value="1"/>
</dbReference>
<evidence type="ECO:0000256" key="4">
    <source>
        <dbReference type="ARBA" id="ARBA00022884"/>
    </source>
</evidence>
<dbReference type="EMBL" id="REGN01002949">
    <property type="protein sequence ID" value="RNA25286.1"/>
    <property type="molecule type" value="Genomic_DNA"/>
</dbReference>
<dbReference type="GO" id="GO:0004525">
    <property type="term" value="F:ribonuclease III activity"/>
    <property type="evidence" value="ECO:0007669"/>
    <property type="project" value="TreeGrafter"/>
</dbReference>
<keyword evidence="2" id="KW-0255">Endonuclease</keyword>
<name>A0A3M7RP04_BRAPC</name>
<feature type="region of interest" description="Disordered" evidence="6">
    <location>
        <begin position="111"/>
        <end position="134"/>
    </location>
</feature>
<evidence type="ECO:0000256" key="2">
    <source>
        <dbReference type="ARBA" id="ARBA00022759"/>
    </source>
</evidence>
<keyword evidence="3" id="KW-0378">Hydrolase</keyword>
<keyword evidence="4 5" id="KW-0694">RNA-binding</keyword>
<protein>
    <submittedName>
        <fullName evidence="8">Ribonuclease 3</fullName>
    </submittedName>
</protein>
<proteinExistence type="predicted"/>
<dbReference type="GO" id="GO:0070877">
    <property type="term" value="C:microprocessor complex"/>
    <property type="evidence" value="ECO:0007669"/>
    <property type="project" value="TreeGrafter"/>
</dbReference>
<dbReference type="AlphaFoldDB" id="A0A3M7RP04"/>
<dbReference type="GO" id="GO:0003723">
    <property type="term" value="F:RNA binding"/>
    <property type="evidence" value="ECO:0007669"/>
    <property type="project" value="UniProtKB-UniRule"/>
</dbReference>
<keyword evidence="9" id="KW-1185">Reference proteome</keyword>
<dbReference type="CDD" id="cd19877">
    <property type="entry name" value="DSRM_RNAse_III_meta_like"/>
    <property type="match status" value="1"/>
</dbReference>
<gene>
    <name evidence="8" type="ORF">BpHYR1_048656</name>
</gene>
<evidence type="ECO:0000313" key="8">
    <source>
        <dbReference type="EMBL" id="RNA25286.1"/>
    </source>
</evidence>
<dbReference type="Gene3D" id="3.30.160.20">
    <property type="match status" value="1"/>
</dbReference>
<dbReference type="STRING" id="10195.A0A3M7RP04"/>
<dbReference type="InterPro" id="IPR044442">
    <property type="entry name" value="RNAse_III_DSRM__animal"/>
</dbReference>
<evidence type="ECO:0000256" key="6">
    <source>
        <dbReference type="SAM" id="MobiDB-lite"/>
    </source>
</evidence>
<feature type="domain" description="DRBM" evidence="7">
    <location>
        <begin position="9"/>
        <end position="84"/>
    </location>
</feature>
<dbReference type="GO" id="GO:0031053">
    <property type="term" value="P:primary miRNA processing"/>
    <property type="evidence" value="ECO:0007669"/>
    <property type="project" value="TreeGrafter"/>
</dbReference>
<dbReference type="PANTHER" id="PTHR11207:SF0">
    <property type="entry name" value="RIBONUCLEASE 3"/>
    <property type="match status" value="1"/>
</dbReference>
<feature type="compositionally biased region" description="Basic residues" evidence="6">
    <location>
        <begin position="114"/>
        <end position="128"/>
    </location>
</feature>
<dbReference type="PANTHER" id="PTHR11207">
    <property type="entry name" value="RIBONUCLEASE III"/>
    <property type="match status" value="1"/>
</dbReference>
<dbReference type="Pfam" id="PF00035">
    <property type="entry name" value="dsrm"/>
    <property type="match status" value="1"/>
</dbReference>
<evidence type="ECO:0000259" key="7">
    <source>
        <dbReference type="PROSITE" id="PS50137"/>
    </source>
</evidence>
<dbReference type="SUPFAM" id="SSF54768">
    <property type="entry name" value="dsRNA-binding domain-like"/>
    <property type="match status" value="1"/>
</dbReference>
<feature type="non-terminal residue" evidence="8">
    <location>
        <position position="1"/>
    </location>
</feature>
<dbReference type="OrthoDB" id="67027at2759"/>
<evidence type="ECO:0000256" key="1">
    <source>
        <dbReference type="ARBA" id="ARBA00022722"/>
    </source>
</evidence>
<keyword evidence="1" id="KW-0540">Nuclease</keyword>
<organism evidence="8 9">
    <name type="scientific">Brachionus plicatilis</name>
    <name type="common">Marine rotifer</name>
    <name type="synonym">Brachionus muelleri</name>
    <dbReference type="NCBI Taxonomy" id="10195"/>
    <lineage>
        <taxon>Eukaryota</taxon>
        <taxon>Metazoa</taxon>
        <taxon>Spiralia</taxon>
        <taxon>Gnathifera</taxon>
        <taxon>Rotifera</taxon>
        <taxon>Eurotatoria</taxon>
        <taxon>Monogononta</taxon>
        <taxon>Pseudotrocha</taxon>
        <taxon>Ploima</taxon>
        <taxon>Brachionidae</taxon>
        <taxon>Brachionus</taxon>
    </lineage>
</organism>
<evidence type="ECO:0000256" key="3">
    <source>
        <dbReference type="ARBA" id="ARBA00022801"/>
    </source>
</evidence>
<evidence type="ECO:0000313" key="9">
    <source>
        <dbReference type="Proteomes" id="UP000276133"/>
    </source>
</evidence>
<dbReference type="Proteomes" id="UP000276133">
    <property type="component" value="Unassembled WGS sequence"/>
</dbReference>
<dbReference type="InterPro" id="IPR014720">
    <property type="entry name" value="dsRBD_dom"/>
</dbReference>
<dbReference type="PROSITE" id="PS50137">
    <property type="entry name" value="DS_RBD"/>
    <property type="match status" value="1"/>
</dbReference>
<dbReference type="GO" id="GO:0031054">
    <property type="term" value="P:pre-miRNA processing"/>
    <property type="evidence" value="ECO:0007669"/>
    <property type="project" value="InterPro"/>
</dbReference>